<feature type="compositionally biased region" description="Polar residues" evidence="1">
    <location>
        <begin position="120"/>
        <end position="152"/>
    </location>
</feature>
<dbReference type="InterPro" id="IPR000210">
    <property type="entry name" value="BTB/POZ_dom"/>
</dbReference>
<dbReference type="Gene3D" id="3.30.710.10">
    <property type="entry name" value="Potassium Channel Kv1.1, Chain A"/>
    <property type="match status" value="1"/>
</dbReference>
<feature type="region of interest" description="Disordered" evidence="1">
    <location>
        <begin position="1"/>
        <end position="261"/>
    </location>
</feature>
<comment type="caution">
    <text evidence="3">The sequence shown here is derived from an EMBL/GenBank/DDBJ whole genome shotgun (WGS) entry which is preliminary data.</text>
</comment>
<feature type="compositionally biased region" description="Basic and acidic residues" evidence="1">
    <location>
        <begin position="629"/>
        <end position="641"/>
    </location>
</feature>
<dbReference type="PROSITE" id="PS50097">
    <property type="entry name" value="BTB"/>
    <property type="match status" value="1"/>
</dbReference>
<dbReference type="InterPro" id="IPR011333">
    <property type="entry name" value="SKP1/BTB/POZ_sf"/>
</dbReference>
<feature type="region of interest" description="Disordered" evidence="1">
    <location>
        <begin position="548"/>
        <end position="578"/>
    </location>
</feature>
<dbReference type="Proteomes" id="UP000803884">
    <property type="component" value="Unassembled WGS sequence"/>
</dbReference>
<name>A0AB34L199_9PEZI</name>
<feature type="region of interest" description="Disordered" evidence="1">
    <location>
        <begin position="274"/>
        <end position="323"/>
    </location>
</feature>
<dbReference type="GeneID" id="96001785"/>
<reference evidence="3 4" key="1">
    <citation type="journal article" date="2020" name="Microbiol. Resour. Announc.">
        <title>Draft Genome Sequence of a Cladosporium Species Isolated from the Mesophotic Ascidian Didemnum maculosum.</title>
        <authorList>
            <person name="Gioti A."/>
            <person name="Siaperas R."/>
            <person name="Nikolaivits E."/>
            <person name="Le Goff G."/>
            <person name="Ouazzani J."/>
            <person name="Kotoulas G."/>
            <person name="Topakas E."/>
        </authorList>
    </citation>
    <scope>NUCLEOTIDE SEQUENCE [LARGE SCALE GENOMIC DNA]</scope>
    <source>
        <strain evidence="3 4">TM138-S3</strain>
    </source>
</reference>
<feature type="compositionally biased region" description="Polar residues" evidence="1">
    <location>
        <begin position="1"/>
        <end position="18"/>
    </location>
</feature>
<feature type="compositionally biased region" description="Polar residues" evidence="1">
    <location>
        <begin position="40"/>
        <end position="49"/>
    </location>
</feature>
<feature type="compositionally biased region" description="Polar residues" evidence="1">
    <location>
        <begin position="179"/>
        <end position="194"/>
    </location>
</feature>
<evidence type="ECO:0000259" key="2">
    <source>
        <dbReference type="PROSITE" id="PS50097"/>
    </source>
</evidence>
<protein>
    <recommendedName>
        <fullName evidence="2">BTB domain-containing protein</fullName>
    </recommendedName>
</protein>
<sequence>MTSQVSTNGSTSQSQMRNRAQAAPSRVAIPLPLSKPRASKAQSRPSSDAKSQDPSKRGEATPVAKDASPAASGAESNVSLSTSNKNSQAERVSQEAEEGVRPPTAGARVFVDNDGKLPPNGNTPEQSQDGHIQSSQAKPLNAQTARKPTQIRTELPPAFVPSTGQHTPQSSSSSRHVNRNSQPILPNQHLSRPSTGHIVFGDVDSSDSSPVPPYSAGSTFVPPPQSVQKPFQSPFTPAQHAHHFSEPQAYPMFPPGYAPQQPWNPQRGYYAGQQLPSFTPHAQPQYRYPPHDQSGLTEGAHSSIPPPLSRPGSPGSGYAEAPRAGQDMRLPTAGDKAAGPKPFPEFKPAFPNQFPLRQPPLSRQFPPQHQAIPPPDLRLDMDNAQMLRDHVRSQFAKPPFADCSLQISHDQDASTQRIDAHRLILARSPTLLRLIQESVGSSTPTAQLDMHLPGEYLSLHAFNESLKYIYGGQLPPLEPPHRQSVPFIEPVTAQIERMEQALQRVATGAWLEMPAIAWRGMNVATNTMTWDTLPFALKFGLEGGISPMWTLDDGSEERDSTTSSDDSQSRPEIASTKPTYDPFATALLQAIFQFVTTNFPPDFYPDTSAPQLEASPRLPILPPQQQQQQKHERNKSSRSADPRLSQIRFGELPTEGSSRPSPVTTIISSLLFSLPFQLLKFLLEHPVLVERMGNETVGSIIRQTVMERENRRLRCLKAGKPATTGLDGEKDGGATLYWEESVEVTGQGRLGLRLCRRRRGVETPPSSTEGTANA</sequence>
<evidence type="ECO:0000313" key="4">
    <source>
        <dbReference type="Proteomes" id="UP000803884"/>
    </source>
</evidence>
<organism evidence="3 4">
    <name type="scientific">Cladosporium halotolerans</name>
    <dbReference type="NCBI Taxonomy" id="1052096"/>
    <lineage>
        <taxon>Eukaryota</taxon>
        <taxon>Fungi</taxon>
        <taxon>Dikarya</taxon>
        <taxon>Ascomycota</taxon>
        <taxon>Pezizomycotina</taxon>
        <taxon>Dothideomycetes</taxon>
        <taxon>Dothideomycetidae</taxon>
        <taxon>Cladosporiales</taxon>
        <taxon>Cladosporiaceae</taxon>
        <taxon>Cladosporium</taxon>
    </lineage>
</organism>
<dbReference type="RefSeq" id="XP_069234072.1">
    <property type="nucleotide sequence ID" value="XM_069368947.1"/>
</dbReference>
<keyword evidence="4" id="KW-1185">Reference proteome</keyword>
<feature type="compositionally biased region" description="Polar residues" evidence="1">
    <location>
        <begin position="226"/>
        <end position="236"/>
    </location>
</feature>
<feature type="compositionally biased region" description="Basic and acidic residues" evidence="1">
    <location>
        <begin position="50"/>
        <end position="59"/>
    </location>
</feature>
<feature type="region of interest" description="Disordered" evidence="1">
    <location>
        <begin position="623"/>
        <end position="661"/>
    </location>
</feature>
<evidence type="ECO:0000313" key="3">
    <source>
        <dbReference type="EMBL" id="KAL1590967.1"/>
    </source>
</evidence>
<feature type="compositionally biased region" description="Polar residues" evidence="1">
    <location>
        <begin position="74"/>
        <end position="91"/>
    </location>
</feature>
<feature type="domain" description="BTB" evidence="2">
    <location>
        <begin position="401"/>
        <end position="478"/>
    </location>
</feature>
<proteinExistence type="predicted"/>
<gene>
    <name evidence="3" type="ORF">WHR41_00341</name>
</gene>
<dbReference type="AlphaFoldDB" id="A0AB34L199"/>
<evidence type="ECO:0000256" key="1">
    <source>
        <dbReference type="SAM" id="MobiDB-lite"/>
    </source>
</evidence>
<accession>A0AB34L199</accession>
<dbReference type="EMBL" id="JAAQHG020000001">
    <property type="protein sequence ID" value="KAL1590967.1"/>
    <property type="molecule type" value="Genomic_DNA"/>
</dbReference>